<keyword evidence="1" id="KW-0732">Signal</keyword>
<comment type="caution">
    <text evidence="2">The sequence shown here is derived from an EMBL/GenBank/DDBJ whole genome shotgun (WGS) entry which is preliminary data.</text>
</comment>
<dbReference type="RefSeq" id="WP_344780688.1">
    <property type="nucleotide sequence ID" value="NZ_BAAAZW010000002.1"/>
</dbReference>
<sequence length="184" mass="19437">MSRAVRRRAAAAAAAVAVLLGATACTMTTDGTAKRVGAEGGQTGNVDTSQFEGLLTECQILTERQIAEAVGGTFADRAFNGAICRWVVGGGTIIDVTLAWYEWGDFNLEKRTAQRLGFTTENIQVHSLAAFTQRDPARPGVCGVTGKSPGRGTITWWVEPHSAPPGDPCQGAIKLMEMVLDRAG</sequence>
<feature type="chain" id="PRO_5045274412" evidence="1">
    <location>
        <begin position="25"/>
        <end position="184"/>
    </location>
</feature>
<dbReference type="Pfam" id="PF12079">
    <property type="entry name" value="DUF3558"/>
    <property type="match status" value="1"/>
</dbReference>
<dbReference type="PROSITE" id="PS51257">
    <property type="entry name" value="PROKAR_LIPOPROTEIN"/>
    <property type="match status" value="1"/>
</dbReference>
<feature type="signal peptide" evidence="1">
    <location>
        <begin position="1"/>
        <end position="24"/>
    </location>
</feature>
<dbReference type="Proteomes" id="UP001418444">
    <property type="component" value="Unassembled WGS sequence"/>
</dbReference>
<name>A0ABP7NQ34_9ACTN</name>
<evidence type="ECO:0000313" key="3">
    <source>
        <dbReference type="Proteomes" id="UP001418444"/>
    </source>
</evidence>
<organism evidence="2 3">
    <name type="scientific">Gordonia caeni</name>
    <dbReference type="NCBI Taxonomy" id="1007097"/>
    <lineage>
        <taxon>Bacteria</taxon>
        <taxon>Bacillati</taxon>
        <taxon>Actinomycetota</taxon>
        <taxon>Actinomycetes</taxon>
        <taxon>Mycobacteriales</taxon>
        <taxon>Gordoniaceae</taxon>
        <taxon>Gordonia</taxon>
    </lineage>
</organism>
<evidence type="ECO:0000256" key="1">
    <source>
        <dbReference type="SAM" id="SignalP"/>
    </source>
</evidence>
<dbReference type="EMBL" id="BAAAZW010000002">
    <property type="protein sequence ID" value="GAA3951849.1"/>
    <property type="molecule type" value="Genomic_DNA"/>
</dbReference>
<evidence type="ECO:0000313" key="2">
    <source>
        <dbReference type="EMBL" id="GAA3951849.1"/>
    </source>
</evidence>
<reference evidence="3" key="1">
    <citation type="journal article" date="2019" name="Int. J. Syst. Evol. Microbiol.">
        <title>The Global Catalogue of Microorganisms (GCM) 10K type strain sequencing project: providing services to taxonomists for standard genome sequencing and annotation.</title>
        <authorList>
            <consortium name="The Broad Institute Genomics Platform"/>
            <consortium name="The Broad Institute Genome Sequencing Center for Infectious Disease"/>
            <person name="Wu L."/>
            <person name="Ma J."/>
        </authorList>
    </citation>
    <scope>NUCLEOTIDE SEQUENCE [LARGE SCALE GENOMIC DNA]</scope>
    <source>
        <strain evidence="3">JCM 16923</strain>
    </source>
</reference>
<protein>
    <submittedName>
        <fullName evidence="2">DUF3558 domain-containing protein</fullName>
    </submittedName>
</protein>
<proteinExistence type="predicted"/>
<keyword evidence="3" id="KW-1185">Reference proteome</keyword>
<accession>A0ABP7NQ34</accession>
<gene>
    <name evidence="2" type="ORF">GCM10022231_07160</name>
</gene>
<dbReference type="InterPro" id="IPR024520">
    <property type="entry name" value="DUF3558"/>
</dbReference>